<feature type="transmembrane region" description="Helical" evidence="10">
    <location>
        <begin position="1773"/>
        <end position="1792"/>
    </location>
</feature>
<feature type="domain" description="Cyclic nucleotide-binding" evidence="11">
    <location>
        <begin position="2123"/>
        <end position="2238"/>
    </location>
</feature>
<dbReference type="GO" id="GO:0044877">
    <property type="term" value="F:protein-containing complex binding"/>
    <property type="evidence" value="ECO:0007669"/>
    <property type="project" value="TreeGrafter"/>
</dbReference>
<feature type="transmembrane region" description="Helical" evidence="10">
    <location>
        <begin position="1448"/>
        <end position="1476"/>
    </location>
</feature>
<feature type="compositionally biased region" description="Low complexity" evidence="9">
    <location>
        <begin position="26"/>
        <end position="44"/>
    </location>
</feature>
<dbReference type="Pfam" id="PF00027">
    <property type="entry name" value="cNMP_binding"/>
    <property type="match status" value="3"/>
</dbReference>
<dbReference type="VEuPathDB" id="FungiDB:H310_04869"/>
<evidence type="ECO:0000256" key="5">
    <source>
        <dbReference type="ARBA" id="ARBA00023065"/>
    </source>
</evidence>
<comment type="subcellular location">
    <subcellularLocation>
        <location evidence="1">Membrane</location>
        <topology evidence="1">Multi-pass membrane protein</topology>
    </subcellularLocation>
</comment>
<dbReference type="GeneID" id="20081919"/>
<reference evidence="12" key="1">
    <citation type="submission" date="2013-12" db="EMBL/GenBank/DDBJ databases">
        <title>The Genome Sequence of Aphanomyces invadans NJM9701.</title>
        <authorList>
            <consortium name="The Broad Institute Genomics Platform"/>
            <person name="Russ C."/>
            <person name="Tyler B."/>
            <person name="van West P."/>
            <person name="Dieguez-Uribeondo J."/>
            <person name="Young S.K."/>
            <person name="Zeng Q."/>
            <person name="Gargeya S."/>
            <person name="Fitzgerald M."/>
            <person name="Abouelleil A."/>
            <person name="Alvarado L."/>
            <person name="Chapman S.B."/>
            <person name="Gainer-Dewar J."/>
            <person name="Goldberg J."/>
            <person name="Griggs A."/>
            <person name="Gujja S."/>
            <person name="Hansen M."/>
            <person name="Howarth C."/>
            <person name="Imamovic A."/>
            <person name="Ireland A."/>
            <person name="Larimer J."/>
            <person name="McCowan C."/>
            <person name="Murphy C."/>
            <person name="Pearson M."/>
            <person name="Poon T.W."/>
            <person name="Priest M."/>
            <person name="Roberts A."/>
            <person name="Saif S."/>
            <person name="Shea T."/>
            <person name="Sykes S."/>
            <person name="Wortman J."/>
            <person name="Nusbaum C."/>
            <person name="Birren B."/>
        </authorList>
    </citation>
    <scope>NUCLEOTIDE SEQUENCE [LARGE SCALE GENOMIC DNA]</scope>
    <source>
        <strain evidence="12">NJM9701</strain>
    </source>
</reference>
<dbReference type="eggNOG" id="KOG0500">
    <property type="taxonomic scope" value="Eukaryota"/>
</dbReference>
<accession>A0A024UAJ4</accession>
<feature type="domain" description="Cyclic nucleotide-binding" evidence="11">
    <location>
        <begin position="545"/>
        <end position="642"/>
    </location>
</feature>
<dbReference type="PROSITE" id="PS00888">
    <property type="entry name" value="CNMP_BINDING_1"/>
    <property type="match status" value="2"/>
</dbReference>
<dbReference type="PANTHER" id="PTHR45638:SF11">
    <property type="entry name" value="CYCLIC NUCLEOTIDE-GATED CATION CHANNEL SUBUNIT A"/>
    <property type="match status" value="1"/>
</dbReference>
<keyword evidence="3 10" id="KW-0812">Transmembrane</keyword>
<evidence type="ECO:0000256" key="9">
    <source>
        <dbReference type="SAM" id="MobiDB-lite"/>
    </source>
</evidence>
<gene>
    <name evidence="12" type="ORF">H310_04869</name>
</gene>
<evidence type="ECO:0000256" key="10">
    <source>
        <dbReference type="SAM" id="Phobius"/>
    </source>
</evidence>
<keyword evidence="7" id="KW-1071">Ligand-gated ion channel</keyword>
<dbReference type="GO" id="GO:0005221">
    <property type="term" value="F:intracellularly cyclic nucleotide-activated monoatomic cation channel activity"/>
    <property type="evidence" value="ECO:0007669"/>
    <property type="project" value="InterPro"/>
</dbReference>
<evidence type="ECO:0000256" key="3">
    <source>
        <dbReference type="ARBA" id="ARBA00022692"/>
    </source>
</evidence>
<dbReference type="RefSeq" id="XP_008867625.1">
    <property type="nucleotide sequence ID" value="XM_008869403.1"/>
</dbReference>
<dbReference type="EMBL" id="KI913959">
    <property type="protein sequence ID" value="ETW03396.1"/>
    <property type="molecule type" value="Genomic_DNA"/>
</dbReference>
<feature type="transmembrane region" description="Helical" evidence="10">
    <location>
        <begin position="365"/>
        <end position="388"/>
    </location>
</feature>
<feature type="transmembrane region" description="Helical" evidence="10">
    <location>
        <begin position="1920"/>
        <end position="1945"/>
    </location>
</feature>
<feature type="transmembrane region" description="Helical" evidence="10">
    <location>
        <begin position="1218"/>
        <end position="1236"/>
    </location>
</feature>
<feature type="transmembrane region" description="Helical" evidence="10">
    <location>
        <begin position="778"/>
        <end position="801"/>
    </location>
</feature>
<evidence type="ECO:0000259" key="11">
    <source>
        <dbReference type="PROSITE" id="PS50042"/>
    </source>
</evidence>
<keyword evidence="4 10" id="KW-1133">Transmembrane helix</keyword>
<name>A0A024UAJ4_9STRA</name>
<feature type="transmembrane region" description="Helical" evidence="10">
    <location>
        <begin position="920"/>
        <end position="939"/>
    </location>
</feature>
<dbReference type="Gene3D" id="1.10.287.70">
    <property type="match status" value="4"/>
</dbReference>
<dbReference type="InterPro" id="IPR018490">
    <property type="entry name" value="cNMP-bd_dom_sf"/>
</dbReference>
<evidence type="ECO:0000256" key="2">
    <source>
        <dbReference type="ARBA" id="ARBA00022448"/>
    </source>
</evidence>
<protein>
    <recommendedName>
        <fullName evidence="11">Cyclic nucleotide-binding domain-containing protein</fullName>
    </recommendedName>
</protein>
<dbReference type="eggNOG" id="KOG0498">
    <property type="taxonomic scope" value="Eukaryota"/>
</dbReference>
<feature type="transmembrane region" description="Helical" evidence="10">
    <location>
        <begin position="199"/>
        <end position="220"/>
    </location>
</feature>
<evidence type="ECO:0000256" key="4">
    <source>
        <dbReference type="ARBA" id="ARBA00022989"/>
    </source>
</evidence>
<feature type="transmembrane region" description="Helical" evidence="10">
    <location>
        <begin position="1248"/>
        <end position="1269"/>
    </location>
</feature>
<dbReference type="InterPro" id="IPR018488">
    <property type="entry name" value="cNMP-bd_CS"/>
</dbReference>
<keyword evidence="6 10" id="KW-0472">Membrane</keyword>
<dbReference type="PROSITE" id="PS50042">
    <property type="entry name" value="CNMP_BINDING_3"/>
    <property type="match status" value="4"/>
</dbReference>
<dbReference type="InterPro" id="IPR000595">
    <property type="entry name" value="cNMP-bd_dom"/>
</dbReference>
<dbReference type="STRING" id="157072.A0A024UAJ4"/>
<feature type="transmembrane region" description="Helical" evidence="10">
    <location>
        <begin position="158"/>
        <end position="179"/>
    </location>
</feature>
<dbReference type="GO" id="GO:0016020">
    <property type="term" value="C:membrane"/>
    <property type="evidence" value="ECO:0007669"/>
    <property type="project" value="UniProtKB-SubCell"/>
</dbReference>
<feature type="transmembrane region" description="Helical" evidence="10">
    <location>
        <begin position="442"/>
        <end position="465"/>
    </location>
</feature>
<proteinExistence type="predicted"/>
<feature type="transmembrane region" description="Helical" evidence="10">
    <location>
        <begin position="1359"/>
        <end position="1380"/>
    </location>
</feature>
<dbReference type="Pfam" id="PF00520">
    <property type="entry name" value="Ion_trans"/>
    <property type="match status" value="3"/>
</dbReference>
<evidence type="ECO:0000256" key="7">
    <source>
        <dbReference type="ARBA" id="ARBA00023286"/>
    </source>
</evidence>
<feature type="domain" description="Cyclic nucleotide-binding" evidence="11">
    <location>
        <begin position="1552"/>
        <end position="1648"/>
    </location>
</feature>
<dbReference type="Gene3D" id="2.60.120.10">
    <property type="entry name" value="Jelly Rolls"/>
    <property type="match status" value="4"/>
</dbReference>
<evidence type="ECO:0000256" key="8">
    <source>
        <dbReference type="ARBA" id="ARBA00023303"/>
    </source>
</evidence>
<dbReference type="InterPro" id="IPR005821">
    <property type="entry name" value="Ion_trans_dom"/>
</dbReference>
<keyword evidence="2" id="KW-0813">Transport</keyword>
<dbReference type="SUPFAM" id="SSF51206">
    <property type="entry name" value="cAMP-binding domain-like"/>
    <property type="match status" value="4"/>
</dbReference>
<evidence type="ECO:0000313" key="12">
    <source>
        <dbReference type="EMBL" id="ETW03396.1"/>
    </source>
</evidence>
<feature type="transmembrane region" description="Helical" evidence="10">
    <location>
        <begin position="2020"/>
        <end position="2041"/>
    </location>
</feature>
<dbReference type="CDD" id="cd00038">
    <property type="entry name" value="CAP_ED"/>
    <property type="match status" value="4"/>
</dbReference>
<dbReference type="PANTHER" id="PTHR45638">
    <property type="entry name" value="CYCLIC NUCLEOTIDE-GATED CATION CHANNEL SUBUNIT A"/>
    <property type="match status" value="1"/>
</dbReference>
<evidence type="ECO:0000256" key="6">
    <source>
        <dbReference type="ARBA" id="ARBA00023136"/>
    </source>
</evidence>
<dbReference type="SUPFAM" id="SSF81324">
    <property type="entry name" value="Voltage-gated potassium channels"/>
    <property type="match status" value="4"/>
</dbReference>
<feature type="region of interest" description="Disordered" evidence="9">
    <location>
        <begin position="1"/>
        <end position="44"/>
    </location>
</feature>
<evidence type="ECO:0000256" key="1">
    <source>
        <dbReference type="ARBA" id="ARBA00004141"/>
    </source>
</evidence>
<organism evidence="12">
    <name type="scientific">Aphanomyces invadans</name>
    <dbReference type="NCBI Taxonomy" id="157072"/>
    <lineage>
        <taxon>Eukaryota</taxon>
        <taxon>Sar</taxon>
        <taxon>Stramenopiles</taxon>
        <taxon>Oomycota</taxon>
        <taxon>Saprolegniomycetes</taxon>
        <taxon>Saprolegniales</taxon>
        <taxon>Verrucalvaceae</taxon>
        <taxon>Aphanomyces</taxon>
    </lineage>
</organism>
<feature type="domain" description="Cyclic nucleotide-binding" evidence="11">
    <location>
        <begin position="1048"/>
        <end position="1150"/>
    </location>
</feature>
<feature type="transmembrane region" description="Helical" evidence="10">
    <location>
        <begin position="842"/>
        <end position="864"/>
    </location>
</feature>
<feature type="transmembrane region" description="Helical" evidence="10">
    <location>
        <begin position="945"/>
        <end position="969"/>
    </location>
</feature>
<keyword evidence="8" id="KW-0407">Ion channel</keyword>
<sequence>MPPRVRPTVRPNSEQSVRESRLPLATNSSKKNFSNTSNSSISRKASTPVIAPLLVASDRRRVQASDRRSLASRKISSIAQDVDNLKRRSLNALTDGLIQLKNTLAATGPTKMEVEVPTGPSFKLPQPSPCLPSPPRRTFLAKLGLAYEELEKRASPTVLLGCEAMQLVYTGFTVPFRIGFMYNPYFTSMPSPRPEFPEVVMYVLLALDILFDLIALVAALRILKTPGAVNAVVPIDQSEPSFSVKASHHRNSEFQQSLVKFAITRQQTMRRNSAFLAKETSMKPQFLLSSTWDKQKGLRRYQIIAEWLALLPFDLVFIGQPNAMILCRIPKLLRMYKVPEIARLVKQAFAEHELLSGFHNVGMSLLAGVLLLSLALIHWATCLFLLVAHLECGFYLDQTVSGQTCWANQVQLQGASLIRTYTYSLVVVGFGFPVPQTNLERAIGIGIQFMRFCIAGAVIGAYVFLFECQNRRENDFHDQVDGVKEYLTARRLPKLLQTKVLAFYEHFWSAQRGIDEDSMIAALPTHIQTQCLDHLRAKLLKTVPIFRSLPIQAVNRLMMCMKRQCYGRGDWIIRLETCKHIYFICRGRIAVLDAHGAVTKNIVDGQYFGLSMMDSTCTDVISARAETICDLYIVDKPSIERVYQACAGQMTEVKWDDLVAEATRIARKPIRANSKLGLGTKFADGTASALRWSHPESRFRQHWDQCMVIGLIICAVDIPLHICFDSTSSLAAWSCRLALEVFLLADLVLRSRRFAYFENGTLISDPWFIWQQYKQHGFFLDALSIVPFTIVADSLATFVHADSIFLIVMRLCEWIRLLRIRRLLPTLAAILKHNHVKDTTTIIVNMMICVPFACHVGGCIWYWIAATHHDVHGTSAAEIPADHGSLSFTTCLEWARNDQNCTWLDYDHDHYGHPSDYVRAFYWSVVSLVTVQFGSVFPFTDAECIYMFLFLYLSIVVNFGAVGALVNAVTRINSATSKKQEQVTMAHRFMTSEGVSYHVRLHISNYYKTHWSQTSEQQALTVLQPLPDNLRQEIQSFLHEASVGYLTLFKVIDAEGLRFIYAIMKHQSYNRHEFVVRNGDACDDIYILTRGVMEGLVGVKDLYVPLQLLQPGSCIGEAAFVLKRPHEVGVRVVSESVDVSVLSRQDFASISHNFAHLWRTVESLARGLEKTQSNTIKTMVHNLQKPNIYRTLNHSPTLYIEPRFDDWLVRPDSTLYRVWELLMAVVMIYNLIQIPFRVALLPVPTDHGMLAFSIVDIVCDAIFLVDMYIKFNHLIIIDKNGDEVASLALIRANYLHGSAFKVEALASLPLYYVGNYQAMTLCRLPRLLRCLQLSSYLRSFHTFVQEQTSSVAVTQGLEFVKLFMTLVFASHLAATGLYLISHAEHGSSHPSPSDLPSHDVPSWYSHDFVIEQAHGSIGAIYLRAFYWGLGVLSSFDYMDMHVSKSGETLWFCAVALTGVVFVGVIIGQVCTAIFNANKEIREVEMQLENFAFYAKMKRLPGFMVRRAKLFFQFQLDCNKGMDAHHIFRDLPQCLRLELFKDLYAKLLTPIPIFSTLNAAQINSIAERLHSKLYLPGDDVIMEGDVGNTLFIMKQGLGEKYIRAAHLIVAPVYEGSSFGEVSFFLATRHTYNVRAVKCSEILCLTKKDWTEAWSHEVSLKFKVKMAVAVQKENQLMEQIMHALKQNFGVTGHAPIKLSSVLGVKKRSTFRTKPPSVENRRDSVPNYFDFIREMSRAGPRKSPHLSQFAPKAPVTIWHAGPPRFKHWMPHSMFRNLWDMVMLAVTIYYITLVPFRACFVEIPESTPYWITMWFASEYALDVVTIADFVLRYQVFYVFAKGDIQTEAFVLRHHYRRHGPFAADLLALFPVEIAVVFLPHSNAWKLVSLCRLNRVARVVHLPHLTHSLKHILSHRKWFVAHRTLFEYIITFVAPFFVVCHWIACLWFYISFSPHADIDTPSWLVSTGYLGANTSIVIDDIPLGFSETIKFTSLNVYLASLYYAVSSLSSQSFGDMFSRNATETWLTLGIILFSVTFYGVLVGMLAEMMQDKLHPRASFEQHMVDVSTFFNYRLLPFQFFIQTSRFSRLQWQNHMGRTEDDFLSVLSTTIREDIAMFVKQNVVRNLSFLHTAEEVFVRAFVTKLETEEFIHADVIYQFGDVGRTLFFIDVGSVSLVSATTGVQTRNAHEFFGGVSLFEDVGRTVTAIANVECTMFLLHYDAFEKLVTRFPEYYDRCYTQWSVRDEDAIQKLFIPPHRATKHDSSTTKLPA</sequence>
<dbReference type="InterPro" id="IPR050866">
    <property type="entry name" value="CNG_cation_channel"/>
</dbReference>
<dbReference type="SMART" id="SM00100">
    <property type="entry name" value="cNMP"/>
    <property type="match status" value="4"/>
</dbReference>
<dbReference type="InterPro" id="IPR014710">
    <property type="entry name" value="RmlC-like_jellyroll"/>
</dbReference>
<dbReference type="Gene3D" id="1.10.287.630">
    <property type="entry name" value="Helix hairpin bin"/>
    <property type="match status" value="2"/>
</dbReference>
<keyword evidence="5" id="KW-0406">Ion transport</keyword>
<dbReference type="OrthoDB" id="415460at2759"/>